<dbReference type="AlphaFoldDB" id="W1PRB6"/>
<dbReference type="HOGENOM" id="CLU_045000_1_2_1"/>
<dbReference type="InterPro" id="IPR007533">
    <property type="entry name" value="Cyt_c_oxidase_assmbl_CtaG"/>
</dbReference>
<evidence type="ECO:0000256" key="5">
    <source>
        <dbReference type="ARBA" id="ARBA00023136"/>
    </source>
</evidence>
<dbReference type="eggNOG" id="KOG2540">
    <property type="taxonomic scope" value="Eukaryota"/>
</dbReference>
<dbReference type="HAMAP" id="MF_00155">
    <property type="entry name" value="CtaG"/>
    <property type="match status" value="1"/>
</dbReference>
<dbReference type="GO" id="GO:0033617">
    <property type="term" value="P:mitochondrial respiratory chain complex IV assembly"/>
    <property type="evidence" value="ECO:0007669"/>
    <property type="project" value="EnsemblPlants"/>
</dbReference>
<dbReference type="OrthoDB" id="1704689at2759"/>
<dbReference type="GO" id="GO:0010101">
    <property type="term" value="P:post-embryonic root morphogenesis"/>
    <property type="evidence" value="ECO:0007669"/>
    <property type="project" value="EnsemblPlants"/>
</dbReference>
<evidence type="ECO:0000256" key="4">
    <source>
        <dbReference type="ARBA" id="ARBA00022989"/>
    </source>
</evidence>
<dbReference type="NCBIfam" id="NF003465">
    <property type="entry name" value="PRK05089.1"/>
    <property type="match status" value="1"/>
</dbReference>
<proteinExistence type="inferred from homology"/>
<sequence length="302" mass="33996">MSLSRISRMVTSSTKKFSPHKMIDNIYLRTSRVAELCVSKYRDTECACLLKQSELGGLKFASFRNLNLFYGGSMLKYDLGSRQQFNYFQIEQFSTHGVEKSSVSRNMGRSGFQSSQVLQGGKSQAMLLYLVALVVAMVGCTYAAVPLYRRFCQATGYGGTVQLRETVEEKIARHAQDGTTTSRELVVQFNADVADGMPWKFIPTQKEVKVKPGESALAFYTAENNSSTPITGVSTYNVTPMKAAIYFNKIQCFCFEEQRLLPGEQIDMPVFFYIDPEFETDPKMASVNNLILSYTFFKIGEE</sequence>
<keyword evidence="4 6" id="KW-1133">Transmembrane helix</keyword>
<dbReference type="EMBL" id="KI392614">
    <property type="protein sequence ID" value="ERN12577.1"/>
    <property type="molecule type" value="Genomic_DNA"/>
</dbReference>
<dbReference type="GO" id="GO:0042803">
    <property type="term" value="F:protein homodimerization activity"/>
    <property type="evidence" value="ECO:0007669"/>
    <property type="project" value="EnsemblPlants"/>
</dbReference>
<dbReference type="InterPro" id="IPR023471">
    <property type="entry name" value="CtaG/Cox11_dom_sf"/>
</dbReference>
<dbReference type="STRING" id="13333.W1PRB6"/>
<dbReference type="FunFam" id="2.60.370.10:FF:000001">
    <property type="entry name" value="COX11 cytochrome c oxidase assembly homolog"/>
    <property type="match status" value="1"/>
</dbReference>
<evidence type="ECO:0000313" key="7">
    <source>
        <dbReference type="EMBL" id="ERN12577.1"/>
    </source>
</evidence>
<organism evidence="7 8">
    <name type="scientific">Amborella trichopoda</name>
    <dbReference type="NCBI Taxonomy" id="13333"/>
    <lineage>
        <taxon>Eukaryota</taxon>
        <taxon>Viridiplantae</taxon>
        <taxon>Streptophyta</taxon>
        <taxon>Embryophyta</taxon>
        <taxon>Tracheophyta</taxon>
        <taxon>Spermatophyta</taxon>
        <taxon>Magnoliopsida</taxon>
        <taxon>Amborellales</taxon>
        <taxon>Amborellaceae</taxon>
        <taxon>Amborella</taxon>
    </lineage>
</organism>
<keyword evidence="8" id="KW-1185">Reference proteome</keyword>
<dbReference type="GO" id="GO:0009846">
    <property type="term" value="P:pollen germination"/>
    <property type="evidence" value="ECO:0007669"/>
    <property type="project" value="EnsemblPlants"/>
</dbReference>
<dbReference type="Gramene" id="ERN12577">
    <property type="protein sequence ID" value="ERN12577"/>
    <property type="gene ID" value="AMTR_s00025p00215310"/>
</dbReference>
<evidence type="ECO:0000256" key="1">
    <source>
        <dbReference type="ARBA" id="ARBA00004007"/>
    </source>
</evidence>
<dbReference type="GO" id="GO:0005743">
    <property type="term" value="C:mitochondrial inner membrane"/>
    <property type="evidence" value="ECO:0000318"/>
    <property type="project" value="GO_Central"/>
</dbReference>
<dbReference type="Gene3D" id="2.60.370.10">
    <property type="entry name" value="Ctag/Cox11"/>
    <property type="match status" value="1"/>
</dbReference>
<gene>
    <name evidence="7" type="ORF">AMTR_s00025p00215310</name>
</gene>
<dbReference type="Proteomes" id="UP000017836">
    <property type="component" value="Unassembled WGS sequence"/>
</dbReference>
<evidence type="ECO:0000256" key="3">
    <source>
        <dbReference type="ARBA" id="ARBA00022692"/>
    </source>
</evidence>
<evidence type="ECO:0000256" key="6">
    <source>
        <dbReference type="SAM" id="Phobius"/>
    </source>
</evidence>
<name>W1PRB6_AMBTC</name>
<dbReference type="SUPFAM" id="SSF110111">
    <property type="entry name" value="Ctag/Cox11"/>
    <property type="match status" value="1"/>
</dbReference>
<dbReference type="PANTHER" id="PTHR21320:SF3">
    <property type="entry name" value="CYTOCHROME C OXIDASE ASSEMBLY PROTEIN COX11, MITOCHONDRIAL-RELATED"/>
    <property type="match status" value="1"/>
</dbReference>
<protein>
    <recommendedName>
        <fullName evidence="9">Cytochrome c oxidase assembly protein CtaG</fullName>
    </recommendedName>
</protein>
<reference evidence="8" key="1">
    <citation type="journal article" date="2013" name="Science">
        <title>The Amborella genome and the evolution of flowering plants.</title>
        <authorList>
            <consortium name="Amborella Genome Project"/>
        </authorList>
    </citation>
    <scope>NUCLEOTIDE SEQUENCE [LARGE SCALE GENOMIC DNA]</scope>
</reference>
<dbReference type="PANTHER" id="PTHR21320">
    <property type="entry name" value="CYTOCHROME C OXIDASE ASSEMBLY PROTEIN COX11-RELATED"/>
    <property type="match status" value="1"/>
</dbReference>
<comment type="function">
    <text evidence="1">Exerts its effect at some terminal stage of cytochrome c oxidase synthesis, probably by being involved in the insertion of the copper B into subunit I.</text>
</comment>
<evidence type="ECO:0008006" key="9">
    <source>
        <dbReference type="Google" id="ProtNLM"/>
    </source>
</evidence>
<dbReference type="GO" id="GO:0005507">
    <property type="term" value="F:copper ion binding"/>
    <property type="evidence" value="ECO:0007669"/>
    <property type="project" value="InterPro"/>
</dbReference>
<accession>W1PRB6</accession>
<evidence type="ECO:0000256" key="2">
    <source>
        <dbReference type="ARBA" id="ARBA00004243"/>
    </source>
</evidence>
<dbReference type="KEGG" id="atr:18440795"/>
<keyword evidence="5 6" id="KW-0472">Membrane</keyword>
<dbReference type="Pfam" id="PF04442">
    <property type="entry name" value="CtaG_Cox11"/>
    <property type="match status" value="1"/>
</dbReference>
<keyword evidence="3 6" id="KW-0812">Transmembrane</keyword>
<comment type="subcellular location">
    <subcellularLocation>
        <location evidence="2">Mitochondrion inner membrane</location>
        <topology evidence="2">Single-pass membrane protein</topology>
        <orientation evidence="2">Intermembrane side</orientation>
    </subcellularLocation>
</comment>
<feature type="transmembrane region" description="Helical" evidence="6">
    <location>
        <begin position="126"/>
        <end position="145"/>
    </location>
</feature>
<evidence type="ECO:0000313" key="8">
    <source>
        <dbReference type="Proteomes" id="UP000017836"/>
    </source>
</evidence>